<comment type="caution">
    <text evidence="3">The sequence shown here is derived from an EMBL/GenBank/DDBJ whole genome shotgun (WGS) entry which is preliminary data.</text>
</comment>
<feature type="transmembrane region" description="Helical" evidence="2">
    <location>
        <begin position="72"/>
        <end position="90"/>
    </location>
</feature>
<feature type="transmembrane region" description="Helical" evidence="2">
    <location>
        <begin position="46"/>
        <end position="65"/>
    </location>
</feature>
<feature type="region of interest" description="Disordered" evidence="1">
    <location>
        <begin position="154"/>
        <end position="197"/>
    </location>
</feature>
<evidence type="ECO:0000256" key="2">
    <source>
        <dbReference type="SAM" id="Phobius"/>
    </source>
</evidence>
<evidence type="ECO:0000313" key="3">
    <source>
        <dbReference type="EMBL" id="KAJ9664118.1"/>
    </source>
</evidence>
<keyword evidence="2" id="KW-0812">Transmembrane</keyword>
<dbReference type="EMBL" id="JAPDRL010000039">
    <property type="protein sequence ID" value="KAJ9664118.1"/>
    <property type="molecule type" value="Genomic_DNA"/>
</dbReference>
<evidence type="ECO:0000256" key="1">
    <source>
        <dbReference type="SAM" id="MobiDB-lite"/>
    </source>
</evidence>
<feature type="transmembrane region" description="Helical" evidence="2">
    <location>
        <begin position="333"/>
        <end position="353"/>
    </location>
</feature>
<sequence length="416" mass="45146">MSCQFASDYILAPGVKFGQFAASFAEHIICPETCLRPDPGGALIPWLYALFLLLFHLPACIIRAVRWESAQYLALGLAIVGITLCVQAYLSTGLKADEVLVWMPLALILDVGAMLQMVVLPRKRAWRSSSEHCAEGGLDKTLAGDGRSHAWQAKGGTSTGYGDAGQNPPNDAEAGQNSLNDEEAGPNPPNNANVVSNPEDDGRLRYAVVAVVAFALLLILVILQLWGLAAAVKGRNEKDIAVKTVKWCSPSFQDFALAVTNGNCKKYEITESRSNGAIATALGCIHLPARQQRDWLTGTIVGLLGALVFQIVDMTLLRCTHGIKLRGVKMQRPWLTMFGGVLILVLLVAFSFFNSMRLPPGINEVVWIYRKEPGASVERVCQGHLRSPGLRGMIIGWTDGVFAGWGTLYHGHVVQR</sequence>
<accession>A0ABQ9NQ74</accession>
<keyword evidence="2" id="KW-1133">Transmembrane helix</keyword>
<feature type="transmembrane region" description="Helical" evidence="2">
    <location>
        <begin position="295"/>
        <end position="312"/>
    </location>
</feature>
<reference evidence="3" key="1">
    <citation type="submission" date="2022-10" db="EMBL/GenBank/DDBJ databases">
        <title>Culturing micro-colonial fungi from biological soil crusts in the Mojave desert and describing Neophaeococcomyces mojavensis, and introducing the new genera and species Taxawa tesnikishii.</title>
        <authorList>
            <person name="Kurbessoian T."/>
            <person name="Stajich J.E."/>
        </authorList>
    </citation>
    <scope>NUCLEOTIDE SEQUENCE</scope>
    <source>
        <strain evidence="3">TK_1</strain>
    </source>
</reference>
<protein>
    <recommendedName>
        <fullName evidence="5">Autophagy-related protein</fullName>
    </recommendedName>
</protein>
<keyword evidence="4" id="KW-1185">Reference proteome</keyword>
<evidence type="ECO:0008006" key="5">
    <source>
        <dbReference type="Google" id="ProtNLM"/>
    </source>
</evidence>
<gene>
    <name evidence="3" type="ORF">H2201_005358</name>
</gene>
<feature type="transmembrane region" description="Helical" evidence="2">
    <location>
        <begin position="206"/>
        <end position="226"/>
    </location>
</feature>
<keyword evidence="2" id="KW-0472">Membrane</keyword>
<evidence type="ECO:0000313" key="4">
    <source>
        <dbReference type="Proteomes" id="UP001172684"/>
    </source>
</evidence>
<dbReference type="Proteomes" id="UP001172684">
    <property type="component" value="Unassembled WGS sequence"/>
</dbReference>
<name>A0ABQ9NQ74_9PEZI</name>
<proteinExistence type="predicted"/>
<organism evidence="3 4">
    <name type="scientific">Coniosporium apollinis</name>
    <dbReference type="NCBI Taxonomy" id="61459"/>
    <lineage>
        <taxon>Eukaryota</taxon>
        <taxon>Fungi</taxon>
        <taxon>Dikarya</taxon>
        <taxon>Ascomycota</taxon>
        <taxon>Pezizomycotina</taxon>
        <taxon>Dothideomycetes</taxon>
        <taxon>Dothideomycetes incertae sedis</taxon>
        <taxon>Coniosporium</taxon>
    </lineage>
</organism>
<feature type="transmembrane region" description="Helical" evidence="2">
    <location>
        <begin position="102"/>
        <end position="120"/>
    </location>
</feature>